<comment type="similarity">
    <text evidence="7">Belongs to the PPase family.</text>
</comment>
<evidence type="ECO:0000256" key="7">
    <source>
        <dbReference type="HAMAP-Rule" id="MF_00209"/>
    </source>
</evidence>
<keyword evidence="4 7" id="KW-0378">Hydrolase</keyword>
<comment type="subunit">
    <text evidence="7">Homohexamer.</text>
</comment>
<dbReference type="FunFam" id="3.90.80.10:FF:000003">
    <property type="entry name" value="Inorganic pyrophosphatase"/>
    <property type="match status" value="1"/>
</dbReference>
<comment type="caution">
    <text evidence="8">The sequence shown here is derived from an EMBL/GenBank/DDBJ whole genome shotgun (WGS) entry which is preliminary data.</text>
</comment>
<name>A0A953I4B4_SYMTR</name>
<feature type="binding site" evidence="7">
    <location>
        <position position="23"/>
    </location>
    <ligand>
        <name>substrate</name>
    </ligand>
</feature>
<comment type="cofactor">
    <cofactor evidence="1 7">
        <name>Mg(2+)</name>
        <dbReference type="ChEBI" id="CHEBI:18420"/>
    </cofactor>
</comment>
<feature type="binding site" evidence="7">
    <location>
        <position position="96"/>
    </location>
    <ligand>
        <name>Mg(2+)</name>
        <dbReference type="ChEBI" id="CHEBI:18420"/>
        <label>1</label>
    </ligand>
</feature>
<feature type="binding site" evidence="7">
    <location>
        <position position="37"/>
    </location>
    <ligand>
        <name>substrate</name>
    </ligand>
</feature>
<dbReference type="Gene3D" id="3.90.80.10">
    <property type="entry name" value="Inorganic pyrophosphatase"/>
    <property type="match status" value="1"/>
</dbReference>
<dbReference type="GO" id="GO:0006796">
    <property type="term" value="P:phosphate-containing compound metabolic process"/>
    <property type="evidence" value="ECO:0007669"/>
    <property type="project" value="InterPro"/>
</dbReference>
<dbReference type="SUPFAM" id="SSF50324">
    <property type="entry name" value="Inorganic pyrophosphatase"/>
    <property type="match status" value="1"/>
</dbReference>
<keyword evidence="5 7" id="KW-0460">Magnesium</keyword>
<dbReference type="CDD" id="cd00412">
    <property type="entry name" value="pyrophosphatase"/>
    <property type="match status" value="1"/>
</dbReference>
<dbReference type="AlphaFoldDB" id="A0A953I4B4"/>
<comment type="function">
    <text evidence="7">Catalyzes the hydrolysis of inorganic pyrophosphate (PPi) forming two phosphate ions.</text>
</comment>
<dbReference type="InterPro" id="IPR036649">
    <property type="entry name" value="Pyrophosphatase_sf"/>
</dbReference>
<evidence type="ECO:0000256" key="2">
    <source>
        <dbReference type="ARBA" id="ARBA00022490"/>
    </source>
</evidence>
<feature type="binding site" evidence="7">
    <location>
        <position position="64"/>
    </location>
    <ligand>
        <name>Mg(2+)</name>
        <dbReference type="ChEBI" id="CHEBI:18420"/>
        <label>2</label>
    </ligand>
</feature>
<feature type="binding site" evidence="7">
    <location>
        <position position="49"/>
    </location>
    <ligand>
        <name>substrate</name>
    </ligand>
</feature>
<keyword evidence="3 7" id="KW-0479">Metal-binding</keyword>
<evidence type="ECO:0000256" key="6">
    <source>
        <dbReference type="ARBA" id="ARBA00047820"/>
    </source>
</evidence>
<dbReference type="Pfam" id="PF00719">
    <property type="entry name" value="Pyrophosphatase"/>
    <property type="match status" value="1"/>
</dbReference>
<evidence type="ECO:0000256" key="1">
    <source>
        <dbReference type="ARBA" id="ARBA00001946"/>
    </source>
</evidence>
<dbReference type="Proteomes" id="UP000732377">
    <property type="component" value="Unassembled WGS sequence"/>
</dbReference>
<dbReference type="EC" id="3.6.1.1" evidence="7"/>
<dbReference type="PROSITE" id="PS00387">
    <property type="entry name" value="PPASE"/>
    <property type="match status" value="1"/>
</dbReference>
<reference evidence="8" key="1">
    <citation type="submission" date="2017-11" db="EMBL/GenBank/DDBJ databases">
        <title>Three new genomes from thermophilic consortium.</title>
        <authorList>
            <person name="Quaggio R."/>
            <person name="Amgarten D."/>
            <person name="Setubal J.C."/>
        </authorList>
    </citation>
    <scope>NUCLEOTIDE SEQUENCE</scope>
    <source>
        <strain evidence="8">ZCTH01-B2</strain>
    </source>
</reference>
<feature type="binding site" evidence="7">
    <location>
        <position position="133"/>
    </location>
    <ligand>
        <name>substrate</name>
    </ligand>
</feature>
<gene>
    <name evidence="7" type="primary">ppa</name>
    <name evidence="8" type="ORF">CWE10_10560</name>
</gene>
<evidence type="ECO:0000313" key="9">
    <source>
        <dbReference type="Proteomes" id="UP000732377"/>
    </source>
</evidence>
<dbReference type="GO" id="GO:0005737">
    <property type="term" value="C:cytoplasm"/>
    <property type="evidence" value="ECO:0007669"/>
    <property type="project" value="UniProtKB-SubCell"/>
</dbReference>
<dbReference type="RefSeq" id="WP_273379702.1">
    <property type="nucleotide sequence ID" value="NZ_PIUK01000096.1"/>
</dbReference>
<dbReference type="InterPro" id="IPR008162">
    <property type="entry name" value="Pyrophosphatase"/>
</dbReference>
<dbReference type="HAMAP" id="MF_00209">
    <property type="entry name" value="Inorganic_PPase"/>
    <property type="match status" value="1"/>
</dbReference>
<comment type="catalytic activity">
    <reaction evidence="6 7">
        <text>diphosphate + H2O = 2 phosphate + H(+)</text>
        <dbReference type="Rhea" id="RHEA:24576"/>
        <dbReference type="ChEBI" id="CHEBI:15377"/>
        <dbReference type="ChEBI" id="CHEBI:15378"/>
        <dbReference type="ChEBI" id="CHEBI:33019"/>
        <dbReference type="ChEBI" id="CHEBI:43474"/>
        <dbReference type="EC" id="3.6.1.1"/>
    </reaction>
</comment>
<organism evidence="8 9">
    <name type="scientific">Symbiobacterium thermophilum</name>
    <dbReference type="NCBI Taxonomy" id="2734"/>
    <lineage>
        <taxon>Bacteria</taxon>
        <taxon>Bacillati</taxon>
        <taxon>Bacillota</taxon>
        <taxon>Clostridia</taxon>
        <taxon>Eubacteriales</taxon>
        <taxon>Symbiobacteriaceae</taxon>
        <taxon>Symbiobacterium</taxon>
    </lineage>
</organism>
<protein>
    <recommendedName>
        <fullName evidence="7">Inorganic pyrophosphatase</fullName>
        <ecNumber evidence="7">3.6.1.1</ecNumber>
    </recommendedName>
    <alternativeName>
        <fullName evidence="7">Pyrophosphate phospho-hydrolase</fullName>
        <shortName evidence="7">PPase</shortName>
    </alternativeName>
</protein>
<dbReference type="PANTHER" id="PTHR10286">
    <property type="entry name" value="INORGANIC PYROPHOSPHATASE"/>
    <property type="match status" value="1"/>
</dbReference>
<dbReference type="EMBL" id="PIUK01000096">
    <property type="protein sequence ID" value="MBY6276642.1"/>
    <property type="molecule type" value="Genomic_DNA"/>
</dbReference>
<comment type="subcellular location">
    <subcellularLocation>
        <location evidence="7">Cytoplasm</location>
    </subcellularLocation>
</comment>
<sequence>MSDAVSEALVEAIIEIPAGSQNKYEVDKKRGLLRLDRVLYSPVHYPTDYGFVDETLEEDGDPIDILVLISNPTVPGCIVDTRIIGVLVMSDDKGVDNKLLGVAQKDPRYAQVADLSGVPPHRLLEIEHFFRTYKELEGKRTVIEGWFGLDVALEKLRAARELYRRTRSAHE</sequence>
<evidence type="ECO:0000256" key="5">
    <source>
        <dbReference type="ARBA" id="ARBA00022842"/>
    </source>
</evidence>
<dbReference type="GO" id="GO:0000287">
    <property type="term" value="F:magnesium ion binding"/>
    <property type="evidence" value="ECO:0007669"/>
    <property type="project" value="UniProtKB-UniRule"/>
</dbReference>
<keyword evidence="2 7" id="KW-0963">Cytoplasm</keyword>
<feature type="binding site" evidence="7">
    <location>
        <position position="64"/>
    </location>
    <ligand>
        <name>Mg(2+)</name>
        <dbReference type="ChEBI" id="CHEBI:18420"/>
        <label>1</label>
    </ligand>
</feature>
<evidence type="ECO:0000313" key="8">
    <source>
        <dbReference type="EMBL" id="MBY6276642.1"/>
    </source>
</evidence>
<dbReference type="GO" id="GO:0004427">
    <property type="term" value="F:inorganic diphosphate phosphatase activity"/>
    <property type="evidence" value="ECO:0007669"/>
    <property type="project" value="UniProtKB-UniRule"/>
</dbReference>
<proteinExistence type="inferred from homology"/>
<feature type="binding site" evidence="7">
    <location>
        <position position="59"/>
    </location>
    <ligand>
        <name>Mg(2+)</name>
        <dbReference type="ChEBI" id="CHEBI:18420"/>
        <label>1</label>
    </ligand>
</feature>
<accession>A0A953I4B4</accession>
<evidence type="ECO:0000256" key="3">
    <source>
        <dbReference type="ARBA" id="ARBA00022723"/>
    </source>
</evidence>
<evidence type="ECO:0000256" key="4">
    <source>
        <dbReference type="ARBA" id="ARBA00022801"/>
    </source>
</evidence>